<evidence type="ECO:0000256" key="1">
    <source>
        <dbReference type="ARBA" id="ARBA00005234"/>
    </source>
</evidence>
<accession>A0A426XRY3</accession>
<dbReference type="InterPro" id="IPR038765">
    <property type="entry name" value="Papain-like_cys_pep_sf"/>
</dbReference>
<dbReference type="GO" id="GO:0006508">
    <property type="term" value="P:proteolysis"/>
    <property type="evidence" value="ECO:0007669"/>
    <property type="project" value="UniProtKB-KW"/>
</dbReference>
<dbReference type="EMBL" id="AMZH03018008">
    <property type="protein sequence ID" value="RRT42192.1"/>
    <property type="molecule type" value="Genomic_DNA"/>
</dbReference>
<comment type="caution">
    <text evidence="5">The sequence shown here is derived from an EMBL/GenBank/DDBJ whole genome shotgun (WGS) entry which is preliminary data.</text>
</comment>
<dbReference type="PANTHER" id="PTHR47764:SF2">
    <property type="entry name" value="UBIQUITIN-LIKE PROTEASE FAMILY PROFILE DOMAIN-CONTAINING PROTEIN"/>
    <property type="match status" value="1"/>
</dbReference>
<evidence type="ECO:0000313" key="5">
    <source>
        <dbReference type="EMBL" id="RRT42192.1"/>
    </source>
</evidence>
<keyword evidence="3" id="KW-0378">Hydrolase</keyword>
<keyword evidence="2" id="KW-0645">Protease</keyword>
<dbReference type="InterPro" id="IPR003653">
    <property type="entry name" value="Peptidase_C48_C"/>
</dbReference>
<evidence type="ECO:0000313" key="6">
    <source>
        <dbReference type="Proteomes" id="UP000287651"/>
    </source>
</evidence>
<sequence>MVQYDLVLSHALLVILLYCLYLENKIQPDQKHRFHFFNSFFSRKLVGKDLGGVSEGREAFLHVRRWTQKVNIFDKEYIFKPVNFSLHWSLLVICHPGEVANLEGKNL</sequence>
<evidence type="ECO:0000256" key="3">
    <source>
        <dbReference type="ARBA" id="ARBA00022801"/>
    </source>
</evidence>
<comment type="similarity">
    <text evidence="1">Belongs to the peptidase C48 family.</text>
</comment>
<dbReference type="Proteomes" id="UP000287651">
    <property type="component" value="Unassembled WGS sequence"/>
</dbReference>
<dbReference type="PANTHER" id="PTHR47764">
    <property type="entry name" value="UBIQUITIN-LIKE-SPECIFIC PROTEASE 2B-RELATED"/>
    <property type="match status" value="1"/>
</dbReference>
<dbReference type="Gene3D" id="3.40.395.10">
    <property type="entry name" value="Adenoviral Proteinase, Chain A"/>
    <property type="match status" value="1"/>
</dbReference>
<dbReference type="PROSITE" id="PS50600">
    <property type="entry name" value="ULP_PROTEASE"/>
    <property type="match status" value="1"/>
</dbReference>
<dbReference type="Pfam" id="PF02902">
    <property type="entry name" value="Peptidase_C48"/>
    <property type="match status" value="1"/>
</dbReference>
<protein>
    <recommendedName>
        <fullName evidence="4">Ubiquitin-like protease family profile domain-containing protein</fullName>
    </recommendedName>
</protein>
<dbReference type="SUPFAM" id="SSF54001">
    <property type="entry name" value="Cysteine proteinases"/>
    <property type="match status" value="1"/>
</dbReference>
<reference evidence="5 6" key="1">
    <citation type="journal article" date="2014" name="Agronomy (Basel)">
        <title>A Draft Genome Sequence for Ensete ventricosum, the Drought-Tolerant Tree Against Hunger.</title>
        <authorList>
            <person name="Harrison J."/>
            <person name="Moore K.A."/>
            <person name="Paszkiewicz K."/>
            <person name="Jones T."/>
            <person name="Grant M."/>
            <person name="Ambacheew D."/>
            <person name="Muzemil S."/>
            <person name="Studholme D.J."/>
        </authorList>
    </citation>
    <scope>NUCLEOTIDE SEQUENCE [LARGE SCALE GENOMIC DNA]</scope>
</reference>
<proteinExistence type="inferred from homology"/>
<name>A0A426XRY3_ENSVE</name>
<evidence type="ECO:0000256" key="2">
    <source>
        <dbReference type="ARBA" id="ARBA00022670"/>
    </source>
</evidence>
<dbReference type="GO" id="GO:0008234">
    <property type="term" value="F:cysteine-type peptidase activity"/>
    <property type="evidence" value="ECO:0007669"/>
    <property type="project" value="InterPro"/>
</dbReference>
<evidence type="ECO:0000259" key="4">
    <source>
        <dbReference type="PROSITE" id="PS50600"/>
    </source>
</evidence>
<gene>
    <name evidence="5" type="ORF">B296_00056405</name>
</gene>
<dbReference type="AlphaFoldDB" id="A0A426XRY3"/>
<organism evidence="5 6">
    <name type="scientific">Ensete ventricosum</name>
    <name type="common">Abyssinian banana</name>
    <name type="synonym">Musa ensete</name>
    <dbReference type="NCBI Taxonomy" id="4639"/>
    <lineage>
        <taxon>Eukaryota</taxon>
        <taxon>Viridiplantae</taxon>
        <taxon>Streptophyta</taxon>
        <taxon>Embryophyta</taxon>
        <taxon>Tracheophyta</taxon>
        <taxon>Spermatophyta</taxon>
        <taxon>Magnoliopsida</taxon>
        <taxon>Liliopsida</taxon>
        <taxon>Zingiberales</taxon>
        <taxon>Musaceae</taxon>
        <taxon>Ensete</taxon>
    </lineage>
</organism>
<feature type="domain" description="Ubiquitin-like protease family profile" evidence="4">
    <location>
        <begin position="1"/>
        <end position="107"/>
    </location>
</feature>